<reference evidence="8 9" key="1">
    <citation type="submission" date="2012-06" db="EMBL/GenBank/DDBJ databases">
        <title>Finished chromosome of genome of Crinalium epipsammum PCC 9333.</title>
        <authorList>
            <consortium name="US DOE Joint Genome Institute"/>
            <person name="Gugger M."/>
            <person name="Coursin T."/>
            <person name="Rippka R."/>
            <person name="Tandeau De Marsac N."/>
            <person name="Huntemann M."/>
            <person name="Wei C.-L."/>
            <person name="Han J."/>
            <person name="Detter J.C."/>
            <person name="Han C."/>
            <person name="Tapia R."/>
            <person name="Davenport K."/>
            <person name="Daligault H."/>
            <person name="Erkkila T."/>
            <person name="Gu W."/>
            <person name="Munk A.C.C."/>
            <person name="Teshima H."/>
            <person name="Xu Y."/>
            <person name="Chain P."/>
            <person name="Chen A."/>
            <person name="Krypides N."/>
            <person name="Mavromatis K."/>
            <person name="Markowitz V."/>
            <person name="Szeto E."/>
            <person name="Ivanova N."/>
            <person name="Mikhailova N."/>
            <person name="Ovchinnikova G."/>
            <person name="Pagani I."/>
            <person name="Pati A."/>
            <person name="Goodwin L."/>
            <person name="Peters L."/>
            <person name="Pitluck S."/>
            <person name="Woyke T."/>
            <person name="Kerfeld C."/>
        </authorList>
    </citation>
    <scope>NUCLEOTIDE SEQUENCE [LARGE SCALE GENOMIC DNA]</scope>
    <source>
        <strain evidence="8 9">PCC 9333</strain>
    </source>
</reference>
<evidence type="ECO:0000256" key="6">
    <source>
        <dbReference type="SAM" id="SignalP"/>
    </source>
</evidence>
<evidence type="ECO:0000259" key="7">
    <source>
        <dbReference type="SMART" id="SM00925"/>
    </source>
</evidence>
<dbReference type="PIRSF" id="PIRSF019422">
    <property type="entry name" value="MltA"/>
    <property type="match status" value="1"/>
</dbReference>
<evidence type="ECO:0000256" key="1">
    <source>
        <dbReference type="ARBA" id="ARBA00001420"/>
    </source>
</evidence>
<proteinExistence type="predicted"/>
<dbReference type="InterPro" id="IPR010611">
    <property type="entry name" value="3D_dom"/>
</dbReference>
<evidence type="ECO:0000256" key="5">
    <source>
        <dbReference type="ARBA" id="ARBA00030918"/>
    </source>
</evidence>
<dbReference type="EC" id="4.2.2.n1" evidence="2"/>
<dbReference type="HOGENOM" id="CLU_037751_1_0_3"/>
<keyword evidence="3" id="KW-0456">Lyase</keyword>
<dbReference type="STRING" id="1173022.Cri9333_0851"/>
<dbReference type="GO" id="GO:0008933">
    <property type="term" value="F:peptidoglycan lytic transglycosylase activity"/>
    <property type="evidence" value="ECO:0007669"/>
    <property type="project" value="TreeGrafter"/>
</dbReference>
<dbReference type="SUPFAM" id="SSF50685">
    <property type="entry name" value="Barwin-like endoglucanases"/>
    <property type="match status" value="1"/>
</dbReference>
<dbReference type="PANTHER" id="PTHR30124:SF0">
    <property type="entry name" value="MEMBRANE-BOUND LYTIC MUREIN TRANSGLYCOSYLASE A"/>
    <property type="match status" value="1"/>
</dbReference>
<evidence type="ECO:0000256" key="4">
    <source>
        <dbReference type="ARBA" id="ARBA00023316"/>
    </source>
</evidence>
<dbReference type="Pfam" id="PF06725">
    <property type="entry name" value="3D"/>
    <property type="match status" value="1"/>
</dbReference>
<protein>
    <recommendedName>
        <fullName evidence="2">peptidoglycan lytic exotransglycosylase</fullName>
        <ecNumber evidence="2">4.2.2.n1</ecNumber>
    </recommendedName>
    <alternativeName>
        <fullName evidence="5">Murein hydrolase A</fullName>
    </alternativeName>
</protein>
<comment type="catalytic activity">
    <reaction evidence="1">
        <text>Exolytic cleavage of the (1-&gt;4)-beta-glycosidic linkage between N-acetylmuramic acid (MurNAc) and N-acetylglucosamine (GlcNAc) residues in peptidoglycan, from either the reducing or the non-reducing ends of the peptidoglycan chains, with concomitant formation of a 1,6-anhydrobond in the MurNAc residue.</text>
        <dbReference type="EC" id="4.2.2.n1"/>
    </reaction>
</comment>
<keyword evidence="4" id="KW-0961">Cell wall biogenesis/degradation</keyword>
<dbReference type="InterPro" id="IPR005300">
    <property type="entry name" value="MltA_B"/>
</dbReference>
<dbReference type="Proteomes" id="UP000010472">
    <property type="component" value="Chromosome"/>
</dbReference>
<evidence type="ECO:0000256" key="3">
    <source>
        <dbReference type="ARBA" id="ARBA00023239"/>
    </source>
</evidence>
<evidence type="ECO:0000256" key="2">
    <source>
        <dbReference type="ARBA" id="ARBA00012587"/>
    </source>
</evidence>
<evidence type="ECO:0000313" key="8">
    <source>
        <dbReference type="EMBL" id="AFZ11768.1"/>
    </source>
</evidence>
<dbReference type="GO" id="GO:0009254">
    <property type="term" value="P:peptidoglycan turnover"/>
    <property type="evidence" value="ECO:0007669"/>
    <property type="project" value="InterPro"/>
</dbReference>
<gene>
    <name evidence="8" type="ORF">Cri9333_0851</name>
</gene>
<dbReference type="Gene3D" id="2.40.40.10">
    <property type="entry name" value="RlpA-like domain"/>
    <property type="match status" value="1"/>
</dbReference>
<dbReference type="KEGG" id="cep:Cri9333_0851"/>
<dbReference type="GO" id="GO:0004553">
    <property type="term" value="F:hydrolase activity, hydrolyzing O-glycosyl compounds"/>
    <property type="evidence" value="ECO:0007669"/>
    <property type="project" value="InterPro"/>
</dbReference>
<name>K9VUI0_9CYAN</name>
<dbReference type="EMBL" id="CP003620">
    <property type="protein sequence ID" value="AFZ11768.1"/>
    <property type="molecule type" value="Genomic_DNA"/>
</dbReference>
<dbReference type="GO" id="GO:0019867">
    <property type="term" value="C:outer membrane"/>
    <property type="evidence" value="ECO:0007669"/>
    <property type="project" value="InterPro"/>
</dbReference>
<dbReference type="InterPro" id="IPR036908">
    <property type="entry name" value="RlpA-like_sf"/>
</dbReference>
<dbReference type="PANTHER" id="PTHR30124">
    <property type="entry name" value="MEMBRANE-BOUND LYTIC MUREIN TRANSGLYCOSYLASE A"/>
    <property type="match status" value="1"/>
</dbReference>
<dbReference type="CDD" id="cd14668">
    <property type="entry name" value="mlta_B"/>
    <property type="match status" value="1"/>
</dbReference>
<feature type="signal peptide" evidence="6">
    <location>
        <begin position="1"/>
        <end position="26"/>
    </location>
</feature>
<sequence>MLTKKLVLLSLSFAVTLGSFITPTIAQEKTIPLQQVNDQSSLSDADKLGLDEQLWARLNQKGDRTALIRSINHSLRYLNTPQAVAAYQNYQVPGVTLGRVRRSLIRFRQLLRNAKTPAQLQAAVKREFSFYQSVGNDNQGSVLFTGYYQPIHQASRKRTVEYRYPLYKLPPNIANWSKPHPTRAELEGEDGLQGDRSKLKGLELVWMRDRLEAFLVQVQGSAELQLTDGSMMTVGFAGATDHAYSSLGKELIKDGKVPQEGLTLPIILKYFQDNPEELNTYIPRNKRLVFFQNTKGAPAMGSINVPVTADRSIATDKSLMPPGALALIHAQIPYPNANGEMEQRVVSRYVLDQDTGSAIKGAGRVDYFMGTGKVAGDRSAVTVGKGQLYYLLLKQ</sequence>
<feature type="domain" description="Lytic transglycosylase MltA" evidence="7">
    <location>
        <begin position="151"/>
        <end position="292"/>
    </location>
</feature>
<dbReference type="AlphaFoldDB" id="K9VUI0"/>
<dbReference type="OrthoDB" id="9783686at2"/>
<dbReference type="InterPro" id="IPR026044">
    <property type="entry name" value="MltA"/>
</dbReference>
<dbReference type="GO" id="GO:0071555">
    <property type="term" value="P:cell wall organization"/>
    <property type="evidence" value="ECO:0007669"/>
    <property type="project" value="UniProtKB-KW"/>
</dbReference>
<dbReference type="PATRIC" id="fig|1173022.3.peg.921"/>
<dbReference type="GO" id="GO:0009253">
    <property type="term" value="P:peptidoglycan catabolic process"/>
    <property type="evidence" value="ECO:0007669"/>
    <property type="project" value="TreeGrafter"/>
</dbReference>
<dbReference type="Pfam" id="PF03562">
    <property type="entry name" value="MltA"/>
    <property type="match status" value="1"/>
</dbReference>
<dbReference type="SMART" id="SM00925">
    <property type="entry name" value="MltA"/>
    <property type="match status" value="1"/>
</dbReference>
<dbReference type="CDD" id="cd14485">
    <property type="entry name" value="mltA_like_LT_A"/>
    <property type="match status" value="1"/>
</dbReference>
<dbReference type="Gene3D" id="2.40.240.50">
    <property type="entry name" value="Barwin-like endoglucanases"/>
    <property type="match status" value="1"/>
</dbReference>
<dbReference type="RefSeq" id="WP_015201890.1">
    <property type="nucleotide sequence ID" value="NC_019753.1"/>
</dbReference>
<dbReference type="eggNOG" id="COG2821">
    <property type="taxonomic scope" value="Bacteria"/>
</dbReference>
<keyword evidence="6" id="KW-0732">Signal</keyword>
<evidence type="ECO:0000313" key="9">
    <source>
        <dbReference type="Proteomes" id="UP000010472"/>
    </source>
</evidence>
<organism evidence="8 9">
    <name type="scientific">Crinalium epipsammum PCC 9333</name>
    <dbReference type="NCBI Taxonomy" id="1173022"/>
    <lineage>
        <taxon>Bacteria</taxon>
        <taxon>Bacillati</taxon>
        <taxon>Cyanobacteriota</taxon>
        <taxon>Cyanophyceae</taxon>
        <taxon>Gomontiellales</taxon>
        <taxon>Gomontiellaceae</taxon>
        <taxon>Crinalium</taxon>
    </lineage>
</organism>
<accession>K9VUI0</accession>
<keyword evidence="9" id="KW-1185">Reference proteome</keyword>
<feature type="chain" id="PRO_5003936968" description="peptidoglycan lytic exotransglycosylase" evidence="6">
    <location>
        <begin position="27"/>
        <end position="395"/>
    </location>
</feature>